<reference evidence="4 5" key="1">
    <citation type="submission" date="2017-09" db="EMBL/GenBank/DDBJ databases">
        <authorList>
            <person name="Lee N."/>
            <person name="Cho B.-K."/>
        </authorList>
    </citation>
    <scope>NUCLEOTIDE SEQUENCE [LARGE SCALE GENOMIC DNA]</scope>
    <source>
        <strain evidence="4 5">ATCC 12853</strain>
    </source>
</reference>
<name>A0A5J6GR23_STRKN</name>
<dbReference type="Proteomes" id="UP000325529">
    <property type="component" value="Chromosome"/>
</dbReference>
<dbReference type="GO" id="GO:0008168">
    <property type="term" value="F:methyltransferase activity"/>
    <property type="evidence" value="ECO:0007669"/>
    <property type="project" value="UniProtKB-KW"/>
</dbReference>
<evidence type="ECO:0000256" key="2">
    <source>
        <dbReference type="ARBA" id="ARBA00022679"/>
    </source>
</evidence>
<evidence type="ECO:0000259" key="3">
    <source>
        <dbReference type="Pfam" id="PF13649"/>
    </source>
</evidence>
<sequence length="294" mass="32291">MAANSDGTVDDTAYKAAVAQAFDRAAAHYDRLGVEFFTPMGRRLVERVAPRPGDRVLDVGCGRGAALFPAAALAGPEGSALGIDIAPAMIDEARREAERQGVTNVELRTMDGEHPELPPRSFDLITGSYSVIFLPDAPAALARYAALLRDGGRIGFTSPVFTDDTFPFLPPVFTDLIPRSLLSDLPPEWQPEALRRRFNSWLGHATDLRRTLEKAGFRDVEVADEPVELVAESGEAWVDWSHTQGMRLLWTHLSARESAQLRQRLITALDAMRDGEGPLTIDTPVRYVTATVRR</sequence>
<dbReference type="EMBL" id="CP023699">
    <property type="protein sequence ID" value="QEU96248.1"/>
    <property type="molecule type" value="Genomic_DNA"/>
</dbReference>
<dbReference type="CDD" id="cd02440">
    <property type="entry name" value="AdoMet_MTases"/>
    <property type="match status" value="1"/>
</dbReference>
<dbReference type="KEGG" id="ska:CP970_39700"/>
<dbReference type="GO" id="GO:0032259">
    <property type="term" value="P:methylation"/>
    <property type="evidence" value="ECO:0007669"/>
    <property type="project" value="UniProtKB-KW"/>
</dbReference>
<gene>
    <name evidence="4" type="ORF">CP970_39700</name>
</gene>
<evidence type="ECO:0000313" key="4">
    <source>
        <dbReference type="EMBL" id="QEU96248.1"/>
    </source>
</evidence>
<keyword evidence="5" id="KW-1185">Reference proteome</keyword>
<keyword evidence="2 4" id="KW-0808">Transferase</keyword>
<evidence type="ECO:0000256" key="1">
    <source>
        <dbReference type="ARBA" id="ARBA00022603"/>
    </source>
</evidence>
<proteinExistence type="predicted"/>
<accession>A0A5J6GR23</accession>
<dbReference type="GO" id="GO:0017000">
    <property type="term" value="P:antibiotic biosynthetic process"/>
    <property type="evidence" value="ECO:0007669"/>
    <property type="project" value="UniProtKB-ARBA"/>
</dbReference>
<dbReference type="SUPFAM" id="SSF53335">
    <property type="entry name" value="S-adenosyl-L-methionine-dependent methyltransferases"/>
    <property type="match status" value="1"/>
</dbReference>
<dbReference type="InterPro" id="IPR029063">
    <property type="entry name" value="SAM-dependent_MTases_sf"/>
</dbReference>
<dbReference type="AlphaFoldDB" id="A0A5J6GR23"/>
<keyword evidence="1 4" id="KW-0489">Methyltransferase</keyword>
<dbReference type="InterPro" id="IPR041698">
    <property type="entry name" value="Methyltransf_25"/>
</dbReference>
<dbReference type="PANTHER" id="PTHR43861">
    <property type="entry name" value="TRANS-ACONITATE 2-METHYLTRANSFERASE-RELATED"/>
    <property type="match status" value="1"/>
</dbReference>
<dbReference type="Gene3D" id="3.40.50.150">
    <property type="entry name" value="Vaccinia Virus protein VP39"/>
    <property type="match status" value="1"/>
</dbReference>
<evidence type="ECO:0000313" key="5">
    <source>
        <dbReference type="Proteomes" id="UP000325529"/>
    </source>
</evidence>
<dbReference type="Pfam" id="PF13649">
    <property type="entry name" value="Methyltransf_25"/>
    <property type="match status" value="1"/>
</dbReference>
<dbReference type="PANTHER" id="PTHR43861:SF1">
    <property type="entry name" value="TRANS-ACONITATE 2-METHYLTRANSFERASE"/>
    <property type="match status" value="1"/>
</dbReference>
<feature type="domain" description="Methyltransferase" evidence="3">
    <location>
        <begin position="56"/>
        <end position="152"/>
    </location>
</feature>
<organism evidence="4 5">
    <name type="scientific">Streptomyces kanamyceticus</name>
    <dbReference type="NCBI Taxonomy" id="1967"/>
    <lineage>
        <taxon>Bacteria</taxon>
        <taxon>Bacillati</taxon>
        <taxon>Actinomycetota</taxon>
        <taxon>Actinomycetes</taxon>
        <taxon>Kitasatosporales</taxon>
        <taxon>Streptomycetaceae</taxon>
        <taxon>Streptomyces</taxon>
    </lineage>
</organism>
<protein>
    <submittedName>
        <fullName evidence="4">Methyltransferase domain-containing protein</fullName>
    </submittedName>
</protein>